<dbReference type="AlphaFoldDB" id="A0A814YJ46"/>
<dbReference type="Pfam" id="PF00036">
    <property type="entry name" value="EF-hand_1"/>
    <property type="match status" value="1"/>
</dbReference>
<evidence type="ECO:0000313" key="4">
    <source>
        <dbReference type="EMBL" id="CAF1230223.1"/>
    </source>
</evidence>
<dbReference type="SUPFAM" id="SSF47473">
    <property type="entry name" value="EF-hand"/>
    <property type="match status" value="1"/>
</dbReference>
<dbReference type="InterPro" id="IPR002048">
    <property type="entry name" value="EF_hand_dom"/>
</dbReference>
<protein>
    <recommendedName>
        <fullName evidence="2">EF-hand domain-containing protein</fullName>
    </recommendedName>
</protein>
<dbReference type="SUPFAM" id="SSF52047">
    <property type="entry name" value="RNI-like"/>
    <property type="match status" value="1"/>
</dbReference>
<comment type="caution">
    <text evidence="4">The sequence shown here is derived from an EMBL/GenBank/DDBJ whole genome shotgun (WGS) entry which is preliminary data.</text>
</comment>
<evidence type="ECO:0000259" key="2">
    <source>
        <dbReference type="PROSITE" id="PS50222"/>
    </source>
</evidence>
<dbReference type="PROSITE" id="PS00018">
    <property type="entry name" value="EF_HAND_1"/>
    <property type="match status" value="1"/>
</dbReference>
<evidence type="ECO:0000313" key="3">
    <source>
        <dbReference type="EMBL" id="CAF1059877.1"/>
    </source>
</evidence>
<dbReference type="EMBL" id="CAJNOH010000501">
    <property type="protein sequence ID" value="CAF1059877.1"/>
    <property type="molecule type" value="Genomic_DNA"/>
</dbReference>
<dbReference type="PROSITE" id="PS50222">
    <property type="entry name" value="EF_HAND_2"/>
    <property type="match status" value="1"/>
</dbReference>
<keyword evidence="1" id="KW-0106">Calcium</keyword>
<organism evidence="4 5">
    <name type="scientific">Rotaria sordida</name>
    <dbReference type="NCBI Taxonomy" id="392033"/>
    <lineage>
        <taxon>Eukaryota</taxon>
        <taxon>Metazoa</taxon>
        <taxon>Spiralia</taxon>
        <taxon>Gnathifera</taxon>
        <taxon>Rotifera</taxon>
        <taxon>Eurotatoria</taxon>
        <taxon>Bdelloidea</taxon>
        <taxon>Philodinida</taxon>
        <taxon>Philodinidae</taxon>
        <taxon>Rotaria</taxon>
    </lineage>
</organism>
<dbReference type="Gene3D" id="1.10.238.10">
    <property type="entry name" value="EF-hand"/>
    <property type="match status" value="1"/>
</dbReference>
<dbReference type="InterPro" id="IPR018247">
    <property type="entry name" value="EF_Hand_1_Ca_BS"/>
</dbReference>
<accession>A0A814YJ46</accession>
<evidence type="ECO:0000256" key="1">
    <source>
        <dbReference type="ARBA" id="ARBA00022837"/>
    </source>
</evidence>
<evidence type="ECO:0000313" key="5">
    <source>
        <dbReference type="Proteomes" id="UP000663870"/>
    </source>
</evidence>
<sequence>MRITEQHKILLEKAKVALAISSSADEMQSILDQVYTTIAANQKNEVVVKVESSLAENYSIVATNDSCQYSSVDSTLIHNEPTSENDESILCNAQQELQSSNLDESSQTINHNSMDIDDNSTQMYRFNRPVDNTKDEADNEIKQIPISTIIHYCGLCPLTFDGAFGLTKTKLLTRLCSSQIAFLEDNPLGRMDKKRFLYWCDLLKPDFDIKDEVACENAFAAFDKNKDGTIDFKEFTTALTFLGPNTVEAHVDLFFQILNMLGDTFYSTIELLSVELWQELFEYFTPNDLWYSFHDLNRKINAIIDQTILYLNFTKQGTYRYFVKNILTLMNVVNVRSLKFNKSNEIRHFFSKISLNSLVQLRVLSLDFMYSFDGNSFTFWKQLSSLKYLQSLKIIFWASSGSVNCCDEKKYIIRSIFNNNYCPSLKSFMITTGGIQQGRLTIPSLISTTTTTNIQNLSINSLTFNDLIKLLPAMQNVKSFCIDYDLRYDNWSNEQQQSMVIDIPLLPKCIDMNLKLSDDITFEHVEYLLKHTQNLKKLFMWGWYHLFDAMKWEFLLSMYCSKLIKFHLICSGPIWSDEFDQIIDNFQQIYPTRLFWIERNITISDDDVSGHDYRSDIAVEFNIKNKVSSM</sequence>
<keyword evidence="5" id="KW-1185">Reference proteome</keyword>
<dbReference type="GO" id="GO:0005509">
    <property type="term" value="F:calcium ion binding"/>
    <property type="evidence" value="ECO:0007669"/>
    <property type="project" value="InterPro"/>
</dbReference>
<name>A0A814YJ46_9BILA</name>
<reference evidence="4" key="1">
    <citation type="submission" date="2021-02" db="EMBL/GenBank/DDBJ databases">
        <authorList>
            <person name="Nowell W R."/>
        </authorList>
    </citation>
    <scope>NUCLEOTIDE SEQUENCE</scope>
</reference>
<gene>
    <name evidence="4" type="ORF">JXQ802_LOCUS25905</name>
    <name evidence="3" type="ORF">PYM288_LOCUS17590</name>
</gene>
<dbReference type="Proteomes" id="UP000663870">
    <property type="component" value="Unassembled WGS sequence"/>
</dbReference>
<dbReference type="SMART" id="SM00054">
    <property type="entry name" value="EFh"/>
    <property type="match status" value="1"/>
</dbReference>
<dbReference type="CDD" id="cd00051">
    <property type="entry name" value="EFh"/>
    <property type="match status" value="1"/>
</dbReference>
<feature type="domain" description="EF-hand" evidence="2">
    <location>
        <begin position="210"/>
        <end position="245"/>
    </location>
</feature>
<proteinExistence type="predicted"/>
<dbReference type="Proteomes" id="UP000663854">
    <property type="component" value="Unassembled WGS sequence"/>
</dbReference>
<dbReference type="EMBL" id="CAJNOL010000890">
    <property type="protein sequence ID" value="CAF1230223.1"/>
    <property type="molecule type" value="Genomic_DNA"/>
</dbReference>
<dbReference type="InterPro" id="IPR011992">
    <property type="entry name" value="EF-hand-dom_pair"/>
</dbReference>